<dbReference type="InterPro" id="IPR027417">
    <property type="entry name" value="P-loop_NTPase"/>
</dbReference>
<keyword evidence="1" id="KW-0547">Nucleotide-binding</keyword>
<evidence type="ECO:0000313" key="3">
    <source>
        <dbReference type="EMBL" id="OBV40541.1"/>
    </source>
</evidence>
<proteinExistence type="predicted"/>
<comment type="caution">
    <text evidence="3">The sequence shown here is derived from an EMBL/GenBank/DDBJ whole genome shotgun (WGS) entry which is preliminary data.</text>
</comment>
<dbReference type="PATRIC" id="fig|1747903.4.peg.4181"/>
<dbReference type="GO" id="GO:0005524">
    <property type="term" value="F:ATP binding"/>
    <property type="evidence" value="ECO:0007669"/>
    <property type="project" value="UniProtKB-KW"/>
</dbReference>
<evidence type="ECO:0000313" key="4">
    <source>
        <dbReference type="Proteomes" id="UP000092713"/>
    </source>
</evidence>
<keyword evidence="3" id="KW-0282">Flagellum</keyword>
<gene>
    <name evidence="3" type="ORF">ASR47_101741</name>
</gene>
<dbReference type="STRING" id="1747903.ASR47_101741"/>
<keyword evidence="3" id="KW-0969">Cilium</keyword>
<keyword evidence="4" id="KW-1185">Reference proteome</keyword>
<dbReference type="GO" id="GO:0009898">
    <property type="term" value="C:cytoplasmic side of plasma membrane"/>
    <property type="evidence" value="ECO:0007669"/>
    <property type="project" value="TreeGrafter"/>
</dbReference>
<dbReference type="SUPFAM" id="SSF52540">
    <property type="entry name" value="P-loop containing nucleoside triphosphate hydrolases"/>
    <property type="match status" value="1"/>
</dbReference>
<dbReference type="EMBL" id="LOCQ01000046">
    <property type="protein sequence ID" value="OBV40541.1"/>
    <property type="molecule type" value="Genomic_DNA"/>
</dbReference>
<sequence>MVANFDFDQAEGLRRMLAGVQPRVLTFLSATPQDDKGAMLVNLGASLVHAGNEVLLLDASTSGDGVASRLGLAHGASLLDVARQQCGLNQVIHQVPQGFGVASLGARGHLMDGPGYASEDEARRLAKTFEVMARQAGIVLVDGDMSMAGQGGACFPVPMMASADIVVQVSTSATSIKAAYCLIKRLNQELGRRPFGILVTGASETEAKVVYDNMAQAASRYLAVKLTSMGSVPADEYLHRAARLGRSVIDAFPLAGASVAFRGLAERLARSAAPVLGTTLYQTGNPHHFSA</sequence>
<protein>
    <submittedName>
        <fullName evidence="3">Flagellar biosynthesis protein FlhG</fullName>
    </submittedName>
</protein>
<dbReference type="Proteomes" id="UP000092713">
    <property type="component" value="Unassembled WGS sequence"/>
</dbReference>
<dbReference type="PANTHER" id="PTHR43384:SF6">
    <property type="entry name" value="SEPTUM SITE-DETERMINING PROTEIN MIND HOMOLOG, CHLOROPLASTIC"/>
    <property type="match status" value="1"/>
</dbReference>
<organism evidence="3 4">
    <name type="scientific">Janthinobacterium psychrotolerans</name>
    <dbReference type="NCBI Taxonomy" id="1747903"/>
    <lineage>
        <taxon>Bacteria</taxon>
        <taxon>Pseudomonadati</taxon>
        <taxon>Pseudomonadota</taxon>
        <taxon>Betaproteobacteria</taxon>
        <taxon>Burkholderiales</taxon>
        <taxon>Oxalobacteraceae</taxon>
        <taxon>Janthinobacterium</taxon>
    </lineage>
</organism>
<dbReference type="GO" id="GO:0051782">
    <property type="term" value="P:negative regulation of cell division"/>
    <property type="evidence" value="ECO:0007669"/>
    <property type="project" value="TreeGrafter"/>
</dbReference>
<dbReference type="PANTHER" id="PTHR43384">
    <property type="entry name" value="SEPTUM SITE-DETERMINING PROTEIN MIND HOMOLOG, CHLOROPLASTIC-RELATED"/>
    <property type="match status" value="1"/>
</dbReference>
<reference evidence="3 4" key="1">
    <citation type="submission" date="2016-04" db="EMBL/GenBank/DDBJ databases">
        <title>Draft genome sequence of Janthinobacterium psychrotolerans sp. nov., isolated from freshwater sediments in Denmark.</title>
        <authorList>
            <person name="Gong X."/>
            <person name="Skrivergaard S."/>
            <person name="Korsgaard B.S."/>
            <person name="Schreiber L."/>
            <person name="Marshall I.P."/>
            <person name="Finster K."/>
            <person name="Schramm A."/>
        </authorList>
    </citation>
    <scope>NUCLEOTIDE SEQUENCE [LARGE SCALE GENOMIC DNA]</scope>
    <source>
        <strain evidence="3 4">S3-2</strain>
    </source>
</reference>
<evidence type="ECO:0000256" key="1">
    <source>
        <dbReference type="ARBA" id="ARBA00022741"/>
    </source>
</evidence>
<dbReference type="GO" id="GO:0005829">
    <property type="term" value="C:cytosol"/>
    <property type="evidence" value="ECO:0007669"/>
    <property type="project" value="TreeGrafter"/>
</dbReference>
<evidence type="ECO:0000256" key="2">
    <source>
        <dbReference type="ARBA" id="ARBA00022840"/>
    </source>
</evidence>
<dbReference type="AlphaFoldDB" id="A0A1A7C3K6"/>
<dbReference type="InterPro" id="IPR050625">
    <property type="entry name" value="ParA/MinD_ATPase"/>
</dbReference>
<keyword evidence="3" id="KW-0966">Cell projection</keyword>
<keyword evidence="2" id="KW-0067">ATP-binding</keyword>
<accession>A0A1A7C3K6</accession>
<dbReference type="GO" id="GO:0016887">
    <property type="term" value="F:ATP hydrolysis activity"/>
    <property type="evidence" value="ECO:0007669"/>
    <property type="project" value="TreeGrafter"/>
</dbReference>
<name>A0A1A7C3K6_9BURK</name>
<dbReference type="Gene3D" id="3.40.50.300">
    <property type="entry name" value="P-loop containing nucleotide triphosphate hydrolases"/>
    <property type="match status" value="1"/>
</dbReference>